<dbReference type="GeneID" id="40828938"/>
<dbReference type="Proteomes" id="UP000199063">
    <property type="component" value="Unassembled WGS sequence"/>
</dbReference>
<reference evidence="2" key="1">
    <citation type="submission" date="2016-10" db="EMBL/GenBank/DDBJ databases">
        <authorList>
            <person name="Varghese N."/>
            <person name="Submissions S."/>
        </authorList>
    </citation>
    <scope>NUCLEOTIDE SEQUENCE [LARGE SCALE GENOMIC DNA]</scope>
    <source>
        <strain evidence="2">CGMCC 4.7042</strain>
    </source>
</reference>
<protein>
    <recommendedName>
        <fullName evidence="3">Lipoprotein</fullName>
    </recommendedName>
</protein>
<accession>A0A1G9QP05</accession>
<sequence length="111" mass="11642">MADHRRLGIAAGAVLLTAALTGCSGLGRTAVGTVTYEAGEDRVVTVSNPVVTGCHKLLPAGAVRIQNATLIDLIAYRTPNCTGGDTTYIATTLFDNIAPGTQPWRSYSWVH</sequence>
<dbReference type="EMBL" id="FNHI01000004">
    <property type="protein sequence ID" value="SDM12610.1"/>
    <property type="molecule type" value="Genomic_DNA"/>
</dbReference>
<dbReference type="AlphaFoldDB" id="A0A1G9QP05"/>
<organism evidence="1 2">
    <name type="scientific">Streptomyces wuyuanensis</name>
    <dbReference type="NCBI Taxonomy" id="1196353"/>
    <lineage>
        <taxon>Bacteria</taxon>
        <taxon>Bacillati</taxon>
        <taxon>Actinomycetota</taxon>
        <taxon>Actinomycetes</taxon>
        <taxon>Kitasatosporales</taxon>
        <taxon>Streptomycetaceae</taxon>
        <taxon>Streptomyces</taxon>
    </lineage>
</organism>
<dbReference type="PROSITE" id="PS51257">
    <property type="entry name" value="PROKAR_LIPOPROTEIN"/>
    <property type="match status" value="1"/>
</dbReference>
<dbReference type="STRING" id="1196353.SAMN05444921_104168"/>
<dbReference type="RefSeq" id="WP_093653170.1">
    <property type="nucleotide sequence ID" value="NZ_FNHI01000004.1"/>
</dbReference>
<proteinExistence type="predicted"/>
<name>A0A1G9QP05_9ACTN</name>
<evidence type="ECO:0000313" key="2">
    <source>
        <dbReference type="Proteomes" id="UP000199063"/>
    </source>
</evidence>
<gene>
    <name evidence="1" type="ORF">SAMN05444921_104168</name>
</gene>
<evidence type="ECO:0008006" key="3">
    <source>
        <dbReference type="Google" id="ProtNLM"/>
    </source>
</evidence>
<evidence type="ECO:0000313" key="1">
    <source>
        <dbReference type="EMBL" id="SDM12610.1"/>
    </source>
</evidence>
<dbReference type="OrthoDB" id="4301920at2"/>
<keyword evidence="2" id="KW-1185">Reference proteome</keyword>